<keyword evidence="1" id="KW-0472">Membrane</keyword>
<evidence type="ECO:0000313" key="2">
    <source>
        <dbReference type="EMBL" id="ASR45650.1"/>
    </source>
</evidence>
<feature type="transmembrane region" description="Helical" evidence="1">
    <location>
        <begin position="58"/>
        <end position="80"/>
    </location>
</feature>
<proteinExistence type="predicted"/>
<reference evidence="2 3" key="1">
    <citation type="submission" date="2017-03" db="EMBL/GenBank/DDBJ databases">
        <title>Complete genome sequence of Paenibacillus Kribbensis producing bioflocculants.</title>
        <authorList>
            <person name="Lee H.-G."/>
            <person name="Oh H.-M."/>
        </authorList>
    </citation>
    <scope>NUCLEOTIDE SEQUENCE [LARGE SCALE GENOMIC DNA]</scope>
    <source>
        <strain evidence="2 3">AM49</strain>
    </source>
</reference>
<organism evidence="2 3">
    <name type="scientific">Paenibacillus kribbensis</name>
    <dbReference type="NCBI Taxonomy" id="172713"/>
    <lineage>
        <taxon>Bacteria</taxon>
        <taxon>Bacillati</taxon>
        <taxon>Bacillota</taxon>
        <taxon>Bacilli</taxon>
        <taxon>Bacillales</taxon>
        <taxon>Paenibacillaceae</taxon>
        <taxon>Paenibacillus</taxon>
    </lineage>
</organism>
<gene>
    <name evidence="2" type="ORF">B4V02_02445</name>
</gene>
<dbReference type="EMBL" id="CP020028">
    <property type="protein sequence ID" value="ASR45650.1"/>
    <property type="molecule type" value="Genomic_DNA"/>
</dbReference>
<dbReference type="KEGG" id="pkb:B4V02_02445"/>
<keyword evidence="2" id="KW-0378">Hydrolase</keyword>
<feature type="transmembrane region" description="Helical" evidence="1">
    <location>
        <begin position="147"/>
        <end position="165"/>
    </location>
</feature>
<dbReference type="GO" id="GO:0008233">
    <property type="term" value="F:peptidase activity"/>
    <property type="evidence" value="ECO:0007669"/>
    <property type="project" value="UniProtKB-KW"/>
</dbReference>
<feature type="transmembrane region" description="Helical" evidence="1">
    <location>
        <begin position="12"/>
        <end position="37"/>
    </location>
</feature>
<dbReference type="OrthoDB" id="198399at2"/>
<dbReference type="Proteomes" id="UP000214666">
    <property type="component" value="Chromosome"/>
</dbReference>
<accession>A0A222WH37</accession>
<dbReference type="STRING" id="172713.GCA_001705305_02638"/>
<evidence type="ECO:0000313" key="3">
    <source>
        <dbReference type="Proteomes" id="UP000214666"/>
    </source>
</evidence>
<feature type="transmembrane region" description="Helical" evidence="1">
    <location>
        <begin position="194"/>
        <end position="213"/>
    </location>
</feature>
<sequence length="439" mass="48285">MNLEWALQWGWSVLNACLYLLLQPFYYISILIVALGYRRQMLLERKLFHTRVHSWAGQAWRVVWSGLIAGIVLSALGMFVSVHLNTASIVCLWVTTLLLMLVRVRYLCLAYSVGLLGVAQFVLNVADGWQPEGALGASLAAIRGLDIPALLVLVAALHVAEALLVRWQGGKAATPLFVEGKRGRLVGGYRMEDLWPIPLLLLVPVQGGFTLPWTPLFGSSDAGAGYMLAALPVLMGFSSVTLGYLPRQKALLTSNRLLLYSVVLLLLSLLAAWWSPLMLLAALFSFLAHEALIWYGNLEEGRLSPMFVHPEQGMRVLAVLPDSPATAMGILPGEAIYRVNGVVVNSRAELHQALRIHSAFCKLEVRNLQGEIKFVQRGMYDGDHHQLGVVLAPDEDANWAVSIQPASIYRILAMHIGARRRKAGQAPKAEGVSLDTMEK</sequence>
<dbReference type="InterPro" id="IPR036034">
    <property type="entry name" value="PDZ_sf"/>
</dbReference>
<evidence type="ECO:0000256" key="1">
    <source>
        <dbReference type="SAM" id="Phobius"/>
    </source>
</evidence>
<dbReference type="SUPFAM" id="SSF50156">
    <property type="entry name" value="PDZ domain-like"/>
    <property type="match status" value="1"/>
</dbReference>
<dbReference type="GO" id="GO:0006508">
    <property type="term" value="P:proteolysis"/>
    <property type="evidence" value="ECO:0007669"/>
    <property type="project" value="UniProtKB-KW"/>
</dbReference>
<protein>
    <submittedName>
        <fullName evidence="2">Serine protease</fullName>
    </submittedName>
</protein>
<keyword evidence="1" id="KW-0812">Transmembrane</keyword>
<dbReference type="AlphaFoldDB" id="A0A222WH37"/>
<keyword evidence="2" id="KW-0645">Protease</keyword>
<dbReference type="Gene3D" id="2.30.42.10">
    <property type="match status" value="1"/>
</dbReference>
<feature type="transmembrane region" description="Helical" evidence="1">
    <location>
        <begin position="257"/>
        <end position="274"/>
    </location>
</feature>
<dbReference type="RefSeq" id="WP_094153642.1">
    <property type="nucleotide sequence ID" value="NZ_CP020028.1"/>
</dbReference>
<keyword evidence="3" id="KW-1185">Reference proteome</keyword>
<feature type="transmembrane region" description="Helical" evidence="1">
    <location>
        <begin position="86"/>
        <end position="102"/>
    </location>
</feature>
<name>A0A222WH37_9BACL</name>
<feature type="transmembrane region" description="Helical" evidence="1">
    <location>
        <begin position="225"/>
        <end position="245"/>
    </location>
</feature>
<keyword evidence="1" id="KW-1133">Transmembrane helix</keyword>
<feature type="transmembrane region" description="Helical" evidence="1">
    <location>
        <begin position="109"/>
        <end position="127"/>
    </location>
</feature>